<name>A0A5S5CEX4_9FLAO</name>
<dbReference type="EMBL" id="VNHU01000001">
    <property type="protein sequence ID" value="TYP76900.1"/>
    <property type="molecule type" value="Genomic_DNA"/>
</dbReference>
<evidence type="ECO:0000313" key="2">
    <source>
        <dbReference type="Proteomes" id="UP000324376"/>
    </source>
</evidence>
<dbReference type="Proteomes" id="UP000324376">
    <property type="component" value="Unassembled WGS sequence"/>
</dbReference>
<dbReference type="GO" id="GO:0008168">
    <property type="term" value="F:methyltransferase activity"/>
    <property type="evidence" value="ECO:0007669"/>
    <property type="project" value="UniProtKB-KW"/>
</dbReference>
<gene>
    <name evidence="1" type="ORF">BD809_10145</name>
</gene>
<dbReference type="Gene3D" id="3.40.50.150">
    <property type="entry name" value="Vaccinia Virus protein VP39"/>
    <property type="match status" value="1"/>
</dbReference>
<dbReference type="PANTHER" id="PTHR43861:SF6">
    <property type="entry name" value="METHYLTRANSFERASE TYPE 11"/>
    <property type="match status" value="1"/>
</dbReference>
<protein>
    <submittedName>
        <fullName evidence="1">Methyltransferase family protein</fullName>
    </submittedName>
</protein>
<dbReference type="GO" id="GO:0032259">
    <property type="term" value="P:methylation"/>
    <property type="evidence" value="ECO:0007669"/>
    <property type="project" value="UniProtKB-KW"/>
</dbReference>
<keyword evidence="2" id="KW-1185">Reference proteome</keyword>
<dbReference type="Pfam" id="PF13489">
    <property type="entry name" value="Methyltransf_23"/>
    <property type="match status" value="1"/>
</dbReference>
<comment type="caution">
    <text evidence="1">The sequence shown here is derived from an EMBL/GenBank/DDBJ whole genome shotgun (WGS) entry which is preliminary data.</text>
</comment>
<proteinExistence type="predicted"/>
<dbReference type="CDD" id="cd02440">
    <property type="entry name" value="AdoMet_MTases"/>
    <property type="match status" value="1"/>
</dbReference>
<organism evidence="1 2">
    <name type="scientific">Aquimarina intermedia</name>
    <dbReference type="NCBI Taxonomy" id="350814"/>
    <lineage>
        <taxon>Bacteria</taxon>
        <taxon>Pseudomonadati</taxon>
        <taxon>Bacteroidota</taxon>
        <taxon>Flavobacteriia</taxon>
        <taxon>Flavobacteriales</taxon>
        <taxon>Flavobacteriaceae</taxon>
        <taxon>Aquimarina</taxon>
    </lineage>
</organism>
<sequence length="283" mass="32987">MTDEKLKPVYIECKDYTVSGEKFELLYNKKYDSLETHPRPSIKDLPNYYLSEDYISHTDAKRNLFEKLYHGIKSYMLQKKVDLINQRVSVKGRLLDIGAGTGDFLVAANKEGWSTYGVEPNIEARNIALTKNINLVDELSNLPVQKYDVITLWHVLEHIPDLDVTFNQIQKYLDTNGILIVAVPNYKSYDATYYKEFWAAYDVPRHLWHFSKKSIKNISKEYGFELLSTKPMIFDSFYVSLLSEKYKSGKMNFLKGFYIGLLSNFKAMRSKEFSSHIYILKKA</sequence>
<accession>A0A5S5CEX4</accession>
<keyword evidence="1" id="KW-0489">Methyltransferase</keyword>
<dbReference type="AlphaFoldDB" id="A0A5S5CEX4"/>
<keyword evidence="1" id="KW-0808">Transferase</keyword>
<dbReference type="PANTHER" id="PTHR43861">
    <property type="entry name" value="TRANS-ACONITATE 2-METHYLTRANSFERASE-RELATED"/>
    <property type="match status" value="1"/>
</dbReference>
<dbReference type="OrthoDB" id="2370471at2"/>
<evidence type="ECO:0000313" key="1">
    <source>
        <dbReference type="EMBL" id="TYP76900.1"/>
    </source>
</evidence>
<dbReference type="InterPro" id="IPR029063">
    <property type="entry name" value="SAM-dependent_MTases_sf"/>
</dbReference>
<dbReference type="SUPFAM" id="SSF53335">
    <property type="entry name" value="S-adenosyl-L-methionine-dependent methyltransferases"/>
    <property type="match status" value="1"/>
</dbReference>
<dbReference type="RefSeq" id="WP_148780942.1">
    <property type="nucleotide sequence ID" value="NZ_VNHU01000001.1"/>
</dbReference>
<reference evidence="1 2" key="1">
    <citation type="submission" date="2019-07" db="EMBL/GenBank/DDBJ databases">
        <title>Genomic Encyclopedia of Archaeal and Bacterial Type Strains, Phase II (KMG-II): from individual species to whole genera.</title>
        <authorList>
            <person name="Goeker M."/>
        </authorList>
    </citation>
    <scope>NUCLEOTIDE SEQUENCE [LARGE SCALE GENOMIC DNA]</scope>
    <source>
        <strain evidence="1 2">DSM 17527</strain>
    </source>
</reference>